<organism evidence="1">
    <name type="scientific">Brassica campestris</name>
    <name type="common">Field mustard</name>
    <dbReference type="NCBI Taxonomy" id="3711"/>
    <lineage>
        <taxon>Eukaryota</taxon>
        <taxon>Viridiplantae</taxon>
        <taxon>Streptophyta</taxon>
        <taxon>Embryophyta</taxon>
        <taxon>Tracheophyta</taxon>
        <taxon>Spermatophyta</taxon>
        <taxon>Magnoliopsida</taxon>
        <taxon>eudicotyledons</taxon>
        <taxon>Gunneridae</taxon>
        <taxon>Pentapetalae</taxon>
        <taxon>rosids</taxon>
        <taxon>malvids</taxon>
        <taxon>Brassicales</taxon>
        <taxon>Brassicaceae</taxon>
        <taxon>Brassiceae</taxon>
        <taxon>Brassica</taxon>
    </lineage>
</organism>
<sequence>MQDDLSRRVEREEDKGLRTLAQVQVWLTRVETI</sequence>
<evidence type="ECO:0000313" key="1">
    <source>
        <dbReference type="EMBL" id="VDC76163.1"/>
    </source>
</evidence>
<proteinExistence type="predicted"/>
<accession>A0A3P5ZNQ2</accession>
<reference evidence="1" key="1">
    <citation type="submission" date="2018-11" db="EMBL/GenBank/DDBJ databases">
        <authorList>
            <consortium name="Genoscope - CEA"/>
            <person name="William W."/>
        </authorList>
    </citation>
    <scope>NUCLEOTIDE SEQUENCE</scope>
</reference>
<protein>
    <submittedName>
        <fullName evidence="1">Uncharacterized protein</fullName>
    </submittedName>
</protein>
<gene>
    <name evidence="1" type="ORF">BRAA01T02665Z</name>
</gene>
<name>A0A3P5ZNQ2_BRACM</name>
<dbReference type="AlphaFoldDB" id="A0A3P5ZNQ2"/>
<dbReference type="EMBL" id="LR031571">
    <property type="protein sequence ID" value="VDC76163.1"/>
    <property type="molecule type" value="Genomic_DNA"/>
</dbReference>